<evidence type="ECO:0000256" key="5">
    <source>
        <dbReference type="ARBA" id="ARBA00061615"/>
    </source>
</evidence>
<dbReference type="GO" id="GO:0007018">
    <property type="term" value="P:microtubule-based movement"/>
    <property type="evidence" value="ECO:0007669"/>
    <property type="project" value="InterPro"/>
</dbReference>
<dbReference type="SMART" id="SM00129">
    <property type="entry name" value="KISc"/>
    <property type="match status" value="1"/>
</dbReference>
<protein>
    <recommendedName>
        <fullName evidence="7">Kinesin-like protein</fullName>
    </recommendedName>
</protein>
<comment type="caution">
    <text evidence="10">The sequence shown here is derived from an EMBL/GenBank/DDBJ whole genome shotgun (WGS) entry which is preliminary data.</text>
</comment>
<evidence type="ECO:0000256" key="8">
    <source>
        <dbReference type="SAM" id="MobiDB-lite"/>
    </source>
</evidence>
<evidence type="ECO:0000313" key="11">
    <source>
        <dbReference type="Proteomes" id="UP001180020"/>
    </source>
</evidence>
<feature type="region of interest" description="Disordered" evidence="8">
    <location>
        <begin position="361"/>
        <end position="397"/>
    </location>
</feature>
<gene>
    <name evidence="10" type="ORF">QJS10_CPB20g01038</name>
</gene>
<dbReference type="Gene3D" id="1.10.150.280">
    <property type="entry name" value="AF1531-like domain"/>
    <property type="match status" value="1"/>
</dbReference>
<feature type="compositionally biased region" description="Polar residues" evidence="8">
    <location>
        <begin position="453"/>
        <end position="469"/>
    </location>
</feature>
<evidence type="ECO:0000313" key="10">
    <source>
        <dbReference type="EMBL" id="KAK1285421.1"/>
    </source>
</evidence>
<dbReference type="PROSITE" id="PS50067">
    <property type="entry name" value="KINESIN_MOTOR_2"/>
    <property type="match status" value="1"/>
</dbReference>
<dbReference type="GO" id="GO:0007052">
    <property type="term" value="P:mitotic spindle organization"/>
    <property type="evidence" value="ECO:0007669"/>
    <property type="project" value="TreeGrafter"/>
</dbReference>
<dbReference type="PROSITE" id="PS00411">
    <property type="entry name" value="KINESIN_MOTOR_1"/>
    <property type="match status" value="1"/>
</dbReference>
<reference evidence="10" key="1">
    <citation type="journal article" date="2023" name="Nat. Commun.">
        <title>Diploid and tetraploid genomes of Acorus and the evolution of monocots.</title>
        <authorList>
            <person name="Ma L."/>
            <person name="Liu K.W."/>
            <person name="Li Z."/>
            <person name="Hsiao Y.Y."/>
            <person name="Qi Y."/>
            <person name="Fu T."/>
            <person name="Tang G.D."/>
            <person name="Zhang D."/>
            <person name="Sun W.H."/>
            <person name="Liu D.K."/>
            <person name="Li Y."/>
            <person name="Chen G.Z."/>
            <person name="Liu X.D."/>
            <person name="Liao X.Y."/>
            <person name="Jiang Y.T."/>
            <person name="Yu X."/>
            <person name="Hao Y."/>
            <person name="Huang J."/>
            <person name="Zhao X.W."/>
            <person name="Ke S."/>
            <person name="Chen Y.Y."/>
            <person name="Wu W.L."/>
            <person name="Hsu J.L."/>
            <person name="Lin Y.F."/>
            <person name="Huang M.D."/>
            <person name="Li C.Y."/>
            <person name="Huang L."/>
            <person name="Wang Z.W."/>
            <person name="Zhao X."/>
            <person name="Zhong W.Y."/>
            <person name="Peng D.H."/>
            <person name="Ahmad S."/>
            <person name="Lan S."/>
            <person name="Zhang J.S."/>
            <person name="Tsai W.C."/>
            <person name="Van de Peer Y."/>
            <person name="Liu Z.J."/>
        </authorList>
    </citation>
    <scope>NUCLEOTIDE SEQUENCE</scope>
    <source>
        <strain evidence="10">CP</strain>
    </source>
</reference>
<evidence type="ECO:0000256" key="4">
    <source>
        <dbReference type="ARBA" id="ARBA00023175"/>
    </source>
</evidence>
<evidence type="ECO:0000256" key="1">
    <source>
        <dbReference type="ARBA" id="ARBA00022701"/>
    </source>
</evidence>
<dbReference type="SUPFAM" id="SSF52540">
    <property type="entry name" value="P-loop containing nucleoside triphosphate hydrolases"/>
    <property type="match status" value="1"/>
</dbReference>
<dbReference type="GO" id="GO:0003777">
    <property type="term" value="F:microtubule motor activity"/>
    <property type="evidence" value="ECO:0007669"/>
    <property type="project" value="InterPro"/>
</dbReference>
<dbReference type="Gene3D" id="3.40.850.10">
    <property type="entry name" value="Kinesin motor domain"/>
    <property type="match status" value="1"/>
</dbReference>
<dbReference type="GO" id="GO:0005874">
    <property type="term" value="C:microtubule"/>
    <property type="evidence" value="ECO:0007669"/>
    <property type="project" value="UniProtKB-KW"/>
</dbReference>
<keyword evidence="2 7" id="KW-0547">Nucleotide-binding</keyword>
<dbReference type="PANTHER" id="PTHR47969">
    <property type="entry name" value="CHROMOSOME-ASSOCIATED KINESIN KIF4A-RELATED"/>
    <property type="match status" value="1"/>
</dbReference>
<dbReference type="AlphaFoldDB" id="A0AAV9CAH3"/>
<dbReference type="SUPFAM" id="SSF47781">
    <property type="entry name" value="RuvA domain 2-like"/>
    <property type="match status" value="1"/>
</dbReference>
<dbReference type="GO" id="GO:0008017">
    <property type="term" value="F:microtubule binding"/>
    <property type="evidence" value="ECO:0007669"/>
    <property type="project" value="InterPro"/>
</dbReference>
<dbReference type="InterPro" id="IPR019821">
    <property type="entry name" value="Kinesin_motor_CS"/>
</dbReference>
<proteinExistence type="inferred from homology"/>
<evidence type="ECO:0000256" key="7">
    <source>
        <dbReference type="RuleBase" id="RU000394"/>
    </source>
</evidence>
<evidence type="ECO:0000256" key="3">
    <source>
        <dbReference type="ARBA" id="ARBA00022840"/>
    </source>
</evidence>
<keyword evidence="11" id="KW-1185">Reference proteome</keyword>
<dbReference type="InterPro" id="IPR027640">
    <property type="entry name" value="Kinesin-like_fam"/>
</dbReference>
<keyword evidence="3 7" id="KW-0067">ATP-binding</keyword>
<evidence type="ECO:0000256" key="2">
    <source>
        <dbReference type="ARBA" id="ARBA00022741"/>
    </source>
</evidence>
<evidence type="ECO:0000256" key="6">
    <source>
        <dbReference type="PROSITE-ProRule" id="PRU00283"/>
    </source>
</evidence>
<keyword evidence="4 7" id="KW-0505">Motor protein</keyword>
<dbReference type="InterPro" id="IPR036961">
    <property type="entry name" value="Kinesin_motor_dom_sf"/>
</dbReference>
<dbReference type="FunFam" id="1.10.150.280:FF:000003">
    <property type="entry name" value="Kinesin-like protein KIN-10C"/>
    <property type="match status" value="1"/>
</dbReference>
<dbReference type="Proteomes" id="UP001180020">
    <property type="component" value="Unassembled WGS sequence"/>
</dbReference>
<accession>A0AAV9CAH3</accession>
<dbReference type="InterPro" id="IPR027417">
    <property type="entry name" value="P-loop_NTPase"/>
</dbReference>
<sequence length="616" mass="69251">MASSRQPKTPSKNQHSHLKMSKVRVVVRIRPFLPSEVDSEGRDLVPCVSVLDQADETSEEVAVHIKDQWSSRNECYKLDSFFDQGNNVGQVFQREGVVEQPGLMPLSMSAILSLCDDTTSVEISYYEVYMDRCYDLLEPKAKEIPVLDDKDGRVQLKGLSRIMDSHFMYAKLRYVFSPSLSSMKVDKSSRTQRRKVAHTGLNDKSSRSHGILTIYIFKHDGSNSTLSGKMNLIDLAGNEDNRRSCNEGIRLIESAKINQSLFALSNVIYALNNNQPRVPYRESKLTRILQDSLGGSSRTLMIACLNPMFYREAVHTVSLAARSRQIVNFVSPIQKHIKPAMETDMEEKLRVWLESKGKTKSIQKRDGPCSSYRGKTPIHASSQKKLDMPGSSIKTSDCGVSRAKGRKLFGCELPAQSTFVGNFPCEAENPSEQTENVMGDPSCLSKDMKSKEPTSSPDGSDQLKHSTTPLHCGDYDDKEQKNIAEEFSFFDQQKVPHESSDGQEDDNRFCELVGAPSISERIYSLQNSLKKGLHGNDHQGTPLETFVQKYLEFLNNANKEELLKLKGIGQKRADYILQLREETPQPFISLSDLEKIGLSSKQVHDMIRRAARGIFA</sequence>
<comment type="similarity">
    <text evidence="5">Belongs to the TRAFAC class myosin-kinesin ATPase superfamily. Kinesin family. KIN-10 subfamily.</text>
</comment>
<evidence type="ECO:0000259" key="9">
    <source>
        <dbReference type="PROSITE" id="PS50067"/>
    </source>
</evidence>
<dbReference type="InterPro" id="IPR010994">
    <property type="entry name" value="RuvA_2-like"/>
</dbReference>
<dbReference type="GO" id="GO:0005524">
    <property type="term" value="F:ATP binding"/>
    <property type="evidence" value="ECO:0007669"/>
    <property type="project" value="UniProtKB-KW"/>
</dbReference>
<dbReference type="Pfam" id="PF00225">
    <property type="entry name" value="Kinesin"/>
    <property type="match status" value="1"/>
</dbReference>
<feature type="region of interest" description="Disordered" evidence="8">
    <location>
        <begin position="426"/>
        <end position="476"/>
    </location>
</feature>
<dbReference type="GO" id="GO:0051231">
    <property type="term" value="P:spindle elongation"/>
    <property type="evidence" value="ECO:0007669"/>
    <property type="project" value="TreeGrafter"/>
</dbReference>
<organism evidence="10 11">
    <name type="scientific">Acorus calamus</name>
    <name type="common">Sweet flag</name>
    <dbReference type="NCBI Taxonomy" id="4465"/>
    <lineage>
        <taxon>Eukaryota</taxon>
        <taxon>Viridiplantae</taxon>
        <taxon>Streptophyta</taxon>
        <taxon>Embryophyta</taxon>
        <taxon>Tracheophyta</taxon>
        <taxon>Spermatophyta</taxon>
        <taxon>Magnoliopsida</taxon>
        <taxon>Liliopsida</taxon>
        <taxon>Acoraceae</taxon>
        <taxon>Acorus</taxon>
    </lineage>
</organism>
<keyword evidence="1 7" id="KW-0493">Microtubule</keyword>
<dbReference type="EMBL" id="JAUJYO010000020">
    <property type="protein sequence ID" value="KAK1285421.1"/>
    <property type="molecule type" value="Genomic_DNA"/>
</dbReference>
<name>A0AAV9CAH3_ACOCL</name>
<dbReference type="GO" id="GO:0005875">
    <property type="term" value="C:microtubule associated complex"/>
    <property type="evidence" value="ECO:0007669"/>
    <property type="project" value="TreeGrafter"/>
</dbReference>
<dbReference type="InterPro" id="IPR001752">
    <property type="entry name" value="Kinesin_motor_dom"/>
</dbReference>
<reference evidence="10" key="2">
    <citation type="submission" date="2023-06" db="EMBL/GenBank/DDBJ databases">
        <authorList>
            <person name="Ma L."/>
            <person name="Liu K.-W."/>
            <person name="Li Z."/>
            <person name="Hsiao Y.-Y."/>
            <person name="Qi Y."/>
            <person name="Fu T."/>
            <person name="Tang G."/>
            <person name="Zhang D."/>
            <person name="Sun W.-H."/>
            <person name="Liu D.-K."/>
            <person name="Li Y."/>
            <person name="Chen G.-Z."/>
            <person name="Liu X.-D."/>
            <person name="Liao X.-Y."/>
            <person name="Jiang Y.-T."/>
            <person name="Yu X."/>
            <person name="Hao Y."/>
            <person name="Huang J."/>
            <person name="Zhao X.-W."/>
            <person name="Ke S."/>
            <person name="Chen Y.-Y."/>
            <person name="Wu W.-L."/>
            <person name="Hsu J.-L."/>
            <person name="Lin Y.-F."/>
            <person name="Huang M.-D."/>
            <person name="Li C.-Y."/>
            <person name="Huang L."/>
            <person name="Wang Z.-W."/>
            <person name="Zhao X."/>
            <person name="Zhong W.-Y."/>
            <person name="Peng D.-H."/>
            <person name="Ahmad S."/>
            <person name="Lan S."/>
            <person name="Zhang J.-S."/>
            <person name="Tsai W.-C."/>
            <person name="Van De Peer Y."/>
            <person name="Liu Z.-J."/>
        </authorList>
    </citation>
    <scope>NUCLEOTIDE SEQUENCE</scope>
    <source>
        <strain evidence="10">CP</strain>
        <tissue evidence="10">Leaves</tissue>
    </source>
</reference>
<dbReference type="PRINTS" id="PR00380">
    <property type="entry name" value="KINESINHEAVY"/>
</dbReference>
<feature type="domain" description="Kinesin motor" evidence="9">
    <location>
        <begin position="1"/>
        <end position="326"/>
    </location>
</feature>
<dbReference type="PANTHER" id="PTHR47969:SF9">
    <property type="entry name" value="KINESIN-LIKE PROTEIN"/>
    <property type="match status" value="1"/>
</dbReference>
<comment type="caution">
    <text evidence="6">Lacks conserved residue(s) required for the propagation of feature annotation.</text>
</comment>